<evidence type="ECO:0000313" key="2">
    <source>
        <dbReference type="EMBL" id="AYB00674.1"/>
    </source>
</evidence>
<evidence type="ECO:0000313" key="3">
    <source>
        <dbReference type="Proteomes" id="UP000265562"/>
    </source>
</evidence>
<dbReference type="RefSeq" id="WP_111525099.1">
    <property type="nucleotide sequence ID" value="NZ_CP032364.1"/>
</dbReference>
<gene>
    <name evidence="2" type="ORF">D4A81_12470</name>
</gene>
<feature type="domain" description="DUF4130" evidence="1">
    <location>
        <begin position="88"/>
        <end position="250"/>
    </location>
</feature>
<protein>
    <submittedName>
        <fullName evidence="2">DNA metabolism protein</fullName>
    </submittedName>
</protein>
<name>A0A385Q617_9FIRM</name>
<dbReference type="OrthoDB" id="5290748at2"/>
<dbReference type="Pfam" id="PF13566">
    <property type="entry name" value="DUF4130"/>
    <property type="match status" value="1"/>
</dbReference>
<organism evidence="2 3">
    <name type="scientific">Lachnoanaerobaculum umeaense</name>
    <dbReference type="NCBI Taxonomy" id="617123"/>
    <lineage>
        <taxon>Bacteria</taxon>
        <taxon>Bacillati</taxon>
        <taxon>Bacillota</taxon>
        <taxon>Clostridia</taxon>
        <taxon>Lachnospirales</taxon>
        <taxon>Lachnospiraceae</taxon>
        <taxon>Lachnoanaerobaculum</taxon>
    </lineage>
</organism>
<dbReference type="Proteomes" id="UP000265562">
    <property type="component" value="Chromosome"/>
</dbReference>
<dbReference type="InterPro" id="IPR023875">
    <property type="entry name" value="DNA_repair_put"/>
</dbReference>
<dbReference type="KEGG" id="lua:D4A81_12470"/>
<dbReference type="EMBL" id="CP032364">
    <property type="protein sequence ID" value="AYB00674.1"/>
    <property type="molecule type" value="Genomic_DNA"/>
</dbReference>
<reference evidence="2 3" key="1">
    <citation type="submission" date="2018-09" db="EMBL/GenBank/DDBJ databases">
        <title>Genome sequencing of Lachnoanaerobaculum umeaense DSM 23576.</title>
        <authorList>
            <person name="Kook J.-K."/>
            <person name="Park S.-N."/>
            <person name="Lim Y.K."/>
        </authorList>
    </citation>
    <scope>NUCLEOTIDE SEQUENCE [LARGE SCALE GENOMIC DNA]</scope>
    <source>
        <strain evidence="3">DSM 23576 \ CCUG 58757</strain>
    </source>
</reference>
<proteinExistence type="predicted"/>
<dbReference type="InterPro" id="IPR025404">
    <property type="entry name" value="DUF4130"/>
</dbReference>
<accession>A0A385Q617</accession>
<keyword evidence="3" id="KW-1185">Reference proteome</keyword>
<evidence type="ECO:0000259" key="1">
    <source>
        <dbReference type="Pfam" id="PF13566"/>
    </source>
</evidence>
<sequence length="263" mass="31493">MKIFTYDDNFYALASCIYTAWEYSLCHKDESIKLQKHLFTQQNLFSENIYVSTDINKAKKVIESIKHKLSMRTYEIVYMAFLYYKDTGNDIYNYLKLAFKYGKKINYMSGEEIVMKLLKFQTAVNREIHSYKEVTRFKEVDEDLFLATIEPKHDILAELSYHFKDRMPSLNWSIIDSSRSIALIHPKDSDCYLQIVEKSTLEAATKLNDIKNPYSKLWKTFFENISIKERGNVNLQRQNCPLRKRKYMTEFIDEWLQFRYHIS</sequence>
<dbReference type="AlphaFoldDB" id="A0A385Q617"/>
<dbReference type="NCBIfam" id="TIGR03915">
    <property type="entry name" value="SAM_7_link_chp"/>
    <property type="match status" value="1"/>
</dbReference>